<feature type="non-terminal residue" evidence="1">
    <location>
        <position position="1"/>
    </location>
</feature>
<name>A0A382HDI6_9ZZZZ</name>
<dbReference type="AlphaFoldDB" id="A0A382HDI6"/>
<reference evidence="1" key="1">
    <citation type="submission" date="2018-05" db="EMBL/GenBank/DDBJ databases">
        <authorList>
            <person name="Lanie J.A."/>
            <person name="Ng W.-L."/>
            <person name="Kazmierczak K.M."/>
            <person name="Andrzejewski T.M."/>
            <person name="Davidsen T.M."/>
            <person name="Wayne K.J."/>
            <person name="Tettelin H."/>
            <person name="Glass J.I."/>
            <person name="Rusch D."/>
            <person name="Podicherti R."/>
            <person name="Tsui H.-C.T."/>
            <person name="Winkler M.E."/>
        </authorList>
    </citation>
    <scope>NUCLEOTIDE SEQUENCE</scope>
</reference>
<protein>
    <submittedName>
        <fullName evidence="1">Uncharacterized protein</fullName>
    </submittedName>
</protein>
<evidence type="ECO:0000313" key="1">
    <source>
        <dbReference type="EMBL" id="SVB85232.1"/>
    </source>
</evidence>
<organism evidence="1">
    <name type="scientific">marine metagenome</name>
    <dbReference type="NCBI Taxonomy" id="408172"/>
    <lineage>
        <taxon>unclassified sequences</taxon>
        <taxon>metagenomes</taxon>
        <taxon>ecological metagenomes</taxon>
    </lineage>
</organism>
<accession>A0A382HDI6</accession>
<dbReference type="EMBL" id="UINC01060580">
    <property type="protein sequence ID" value="SVB85232.1"/>
    <property type="molecule type" value="Genomic_DNA"/>
</dbReference>
<proteinExistence type="predicted"/>
<sequence length="27" mass="3151">TLLIWQQYEGTYGSISKRIINNNMFCG</sequence>
<gene>
    <name evidence="1" type="ORF">METZ01_LOCUS238086</name>
</gene>